<dbReference type="Pfam" id="PF05986">
    <property type="entry name" value="ADAMTS_spacer1"/>
    <property type="match status" value="1"/>
</dbReference>
<dbReference type="PROSITE" id="PS50215">
    <property type="entry name" value="ADAM_MEPRO"/>
    <property type="match status" value="1"/>
</dbReference>
<comment type="caution">
    <text evidence="11">The sequence shown here is derived from an EMBL/GenBank/DDBJ whole genome shotgun (WGS) entry which is preliminary data.</text>
</comment>
<evidence type="ECO:0000256" key="4">
    <source>
        <dbReference type="ARBA" id="ARBA00023157"/>
    </source>
</evidence>
<keyword evidence="8" id="KW-1133">Transmembrane helix</keyword>
<keyword evidence="8" id="KW-0472">Membrane</keyword>
<dbReference type="SMART" id="SM00209">
    <property type="entry name" value="TSP1"/>
    <property type="match status" value="3"/>
</dbReference>
<dbReference type="EMBL" id="JAKZEL010000008">
    <property type="protein sequence ID" value="KAI4541430.1"/>
    <property type="molecule type" value="Genomic_DNA"/>
</dbReference>
<evidence type="ECO:0000256" key="1">
    <source>
        <dbReference type="ARBA" id="ARBA00004498"/>
    </source>
</evidence>
<dbReference type="Gene3D" id="3.40.390.10">
    <property type="entry name" value="Collagenase (Catalytic Domain)"/>
    <property type="match status" value="1"/>
</dbReference>
<keyword evidence="3" id="KW-0272">Extracellular matrix</keyword>
<organism evidence="11 12">
    <name type="scientific">Ovis ammon polii</name>
    <dbReference type="NCBI Taxonomy" id="230172"/>
    <lineage>
        <taxon>Eukaryota</taxon>
        <taxon>Metazoa</taxon>
        <taxon>Chordata</taxon>
        <taxon>Craniata</taxon>
        <taxon>Vertebrata</taxon>
        <taxon>Euteleostomi</taxon>
        <taxon>Mammalia</taxon>
        <taxon>Eutheria</taxon>
        <taxon>Laurasiatheria</taxon>
        <taxon>Artiodactyla</taxon>
        <taxon>Ruminantia</taxon>
        <taxon>Pecora</taxon>
        <taxon>Bovidae</taxon>
        <taxon>Caprinae</taxon>
        <taxon>Ovis</taxon>
    </lineage>
</organism>
<keyword evidence="2" id="KW-0964">Secreted</keyword>
<feature type="chain" id="PRO_5042082443" description="Peptidase M12B domain-containing protein" evidence="9">
    <location>
        <begin position="20"/>
        <end position="1092"/>
    </location>
</feature>
<feature type="region of interest" description="Disordered" evidence="7">
    <location>
        <begin position="185"/>
        <end position="206"/>
    </location>
</feature>
<keyword evidence="8" id="KW-0812">Transmembrane</keyword>
<dbReference type="InterPro" id="IPR002870">
    <property type="entry name" value="Peptidase_M12B_N"/>
</dbReference>
<sequence>MRLTHICCCCLLYQLGVLSNGVVAGLQFASDREEWEVVFPALWRREPVDSAGGSGGSADPGWARGATGGGGVRAPAASSSREVRSVAPAPPQEPVEGGSEPRPRPSPPGGEEDEELESHELPRGSSGAAALSPGAPASWQPPPPSPPPAQPAEPDGEEVLLRIPAFSRDLYLLLRRDGRFLAPRFAVEQRPSPGPGPTRAAAAPRPPAPPDAACFYTGAVLRQPGSLASFSTCGGGLMGFIQLNEDFIFIEPLNDTVAITGHPHRVYRRKRSMEEKVTEKSVPHSHYCGVISDKGRPKSKKITESGRGKRYSYKLPQEYNIETVVVADPAMVSYHGADAARRFILTILNMVFNLFQHKSLGVQVNLRVIKLILLHETPADLYIGHHGEKMLESFCKWQHEEFGKKNDIHLEMSTSWGEDMTSVDAAILITRKDFCVHKDEPCDTVGIAYLSGMCSEKRKCIIAEDNGLNLAFTIAHEMGHKAAPKINRDVPKIISSEKYFMGLWCKVEGEKECKTKLDPPMDGTDCDIGKVCLDSETGNVRPIVLELRTQSTYFSGTLSWMKEALRKIASHSRILYLEEFVNWYLRKTNTFNLSYQIYCLEFVYIMSLLHYSVSLRDTEKQSINSDWKIEHSGAFNIAGTTVHYVRRGLWEKISAKGPTTTPLHLLVLLFQDQNYGLHYEYTIPSDPPPENQSSKAPEPLFMWTHTGWEDCDATCGGARKSFVTFQHIHELNERERKTTVSCTKIMNKNISIVDNKKCKYLTKPEPQIRKCNEQPCQTRWMMTEWTPCSRTCGKGMQSRQVACTQQLSNGTLTRARERDCAGPKPASAQRCEGQDCMTVWEAGVWSECSVKCGKGVRHRTVRCTNPRKKCVLSTRPREAEDCEDYSKCYVWRMGDWSKMQGGMDLSVLPNNNHPDKFLQLDVKSLMRNSALLQASLVRFPGGNYPAAQHWQNLVYSQREKKNITAQHMRGSSMKGTITVESPPPSLSSVLKNNPLYGDVSFEEAMEERKKNPSWTAEEYDRRSLHTNLSGHLKENPNDLRFWLGEMYTPGFDTLLKKEEEQEKHSKYRRIGLILFLVACILVSIVTVSTFFI</sequence>
<dbReference type="PANTHER" id="PTHR13723:SF197">
    <property type="entry name" value="A DISINTEGRIN AND METALLOPROTEINASE WITH THROMBOSPONDIN MOTIFS 19"/>
    <property type="match status" value="1"/>
</dbReference>
<evidence type="ECO:0000313" key="12">
    <source>
        <dbReference type="Proteomes" id="UP001214576"/>
    </source>
</evidence>
<feature type="domain" description="Peptidase M12B" evidence="10">
    <location>
        <begin position="319"/>
        <end position="513"/>
    </location>
</feature>
<dbReference type="SUPFAM" id="SSF82895">
    <property type="entry name" value="TSP-1 type 1 repeat"/>
    <property type="match status" value="2"/>
</dbReference>
<gene>
    <name evidence="11" type="ORF">MG293_008572</name>
</gene>
<comment type="caution">
    <text evidence="6">Lacks conserved residue(s) required for the propagation of feature annotation.</text>
</comment>
<dbReference type="InterPro" id="IPR050439">
    <property type="entry name" value="ADAMTS_ADAMTS-like"/>
</dbReference>
<dbReference type="GO" id="GO:0004222">
    <property type="term" value="F:metalloendopeptidase activity"/>
    <property type="evidence" value="ECO:0007669"/>
    <property type="project" value="InterPro"/>
</dbReference>
<keyword evidence="9" id="KW-0732">Signal</keyword>
<evidence type="ECO:0000256" key="2">
    <source>
        <dbReference type="ARBA" id="ARBA00022525"/>
    </source>
</evidence>
<dbReference type="AlphaFoldDB" id="A0AAD4UDB0"/>
<evidence type="ECO:0000256" key="7">
    <source>
        <dbReference type="SAM" id="MobiDB-lite"/>
    </source>
</evidence>
<dbReference type="Gene3D" id="3.40.1620.60">
    <property type="match status" value="1"/>
</dbReference>
<dbReference type="GO" id="GO:0006508">
    <property type="term" value="P:proteolysis"/>
    <property type="evidence" value="ECO:0007669"/>
    <property type="project" value="InterPro"/>
</dbReference>
<evidence type="ECO:0000256" key="3">
    <source>
        <dbReference type="ARBA" id="ARBA00022530"/>
    </source>
</evidence>
<dbReference type="InterPro" id="IPR036383">
    <property type="entry name" value="TSP1_rpt_sf"/>
</dbReference>
<evidence type="ECO:0000256" key="6">
    <source>
        <dbReference type="PROSITE-ProRule" id="PRU00276"/>
    </source>
</evidence>
<dbReference type="PROSITE" id="PS50092">
    <property type="entry name" value="TSP1"/>
    <property type="match status" value="2"/>
</dbReference>
<dbReference type="InterPro" id="IPR009626">
    <property type="entry name" value="MINAR1-like_C"/>
</dbReference>
<dbReference type="InterPro" id="IPR001590">
    <property type="entry name" value="Peptidase_M12B"/>
</dbReference>
<dbReference type="GO" id="GO:0030198">
    <property type="term" value="P:extracellular matrix organization"/>
    <property type="evidence" value="ECO:0007669"/>
    <property type="project" value="TreeGrafter"/>
</dbReference>
<dbReference type="Pfam" id="PF13582">
    <property type="entry name" value="Reprolysin_3"/>
    <property type="match status" value="1"/>
</dbReference>
<evidence type="ECO:0000256" key="8">
    <source>
        <dbReference type="SAM" id="Phobius"/>
    </source>
</evidence>
<evidence type="ECO:0000256" key="5">
    <source>
        <dbReference type="ARBA" id="ARBA00023180"/>
    </source>
</evidence>
<dbReference type="InterPro" id="IPR024079">
    <property type="entry name" value="MetalloPept_cat_dom_sf"/>
</dbReference>
<name>A0AAD4UDB0_OVIAM</name>
<feature type="signal peptide" evidence="9">
    <location>
        <begin position="1"/>
        <end position="19"/>
    </location>
</feature>
<dbReference type="Pfam" id="PF01562">
    <property type="entry name" value="Pep_M12B_propep"/>
    <property type="match status" value="1"/>
</dbReference>
<dbReference type="Gene3D" id="2.20.100.10">
    <property type="entry name" value="Thrombospondin type-1 (TSP1) repeat"/>
    <property type="match status" value="3"/>
</dbReference>
<dbReference type="InterPro" id="IPR000884">
    <property type="entry name" value="TSP1_rpt"/>
</dbReference>
<evidence type="ECO:0000256" key="9">
    <source>
        <dbReference type="SAM" id="SignalP"/>
    </source>
</evidence>
<evidence type="ECO:0000313" key="11">
    <source>
        <dbReference type="EMBL" id="KAI4541430.1"/>
    </source>
</evidence>
<proteinExistence type="predicted"/>
<feature type="transmembrane region" description="Helical" evidence="8">
    <location>
        <begin position="1070"/>
        <end position="1091"/>
    </location>
</feature>
<evidence type="ECO:0000259" key="10">
    <source>
        <dbReference type="PROSITE" id="PS50215"/>
    </source>
</evidence>
<dbReference type="Gene3D" id="2.60.120.830">
    <property type="match status" value="1"/>
</dbReference>
<comment type="subcellular location">
    <subcellularLocation>
        <location evidence="1">Secreted</location>
        <location evidence="1">Extracellular space</location>
        <location evidence="1">Extracellular matrix</location>
    </subcellularLocation>
</comment>
<keyword evidence="4" id="KW-1015">Disulfide bond</keyword>
<dbReference type="InterPro" id="IPR010294">
    <property type="entry name" value="ADAMTS_spacer1"/>
</dbReference>
<feature type="active site" evidence="6">
    <location>
        <position position="477"/>
    </location>
</feature>
<feature type="region of interest" description="Disordered" evidence="7">
    <location>
        <begin position="49"/>
        <end position="155"/>
    </location>
</feature>
<feature type="compositionally biased region" description="Pro residues" evidence="7">
    <location>
        <begin position="139"/>
        <end position="151"/>
    </location>
</feature>
<reference evidence="11" key="1">
    <citation type="submission" date="2022-03" db="EMBL/GenBank/DDBJ databases">
        <title>Genomic analyses of argali, domestic sheep and their hybrids provide insights into chromosomal evolution, heterosis and genetic basis of agronomic traits.</title>
        <authorList>
            <person name="Li M."/>
        </authorList>
    </citation>
    <scope>NUCLEOTIDE SEQUENCE</scope>
    <source>
        <strain evidence="11">CAU-MHL-2022a</strain>
        <tissue evidence="11">Skin</tissue>
    </source>
</reference>
<dbReference type="SUPFAM" id="SSF55486">
    <property type="entry name" value="Metalloproteases ('zincins'), catalytic domain"/>
    <property type="match status" value="1"/>
</dbReference>
<protein>
    <recommendedName>
        <fullName evidence="10">Peptidase M12B domain-containing protein</fullName>
    </recommendedName>
</protein>
<keyword evidence="5" id="KW-0325">Glycoprotein</keyword>
<accession>A0AAD4UDB0</accession>
<dbReference type="Proteomes" id="UP001214576">
    <property type="component" value="Unassembled WGS sequence"/>
</dbReference>
<dbReference type="GO" id="GO:0031012">
    <property type="term" value="C:extracellular matrix"/>
    <property type="evidence" value="ECO:0007669"/>
    <property type="project" value="TreeGrafter"/>
</dbReference>
<dbReference type="Pfam" id="PF19030">
    <property type="entry name" value="TSP1_ADAMTS"/>
    <property type="match status" value="2"/>
</dbReference>
<dbReference type="Pfam" id="PF06789">
    <property type="entry name" value="MINAR1_C"/>
    <property type="match status" value="1"/>
</dbReference>
<keyword evidence="12" id="KW-1185">Reference proteome</keyword>
<feature type="compositionally biased region" description="Low complexity" evidence="7">
    <location>
        <begin position="123"/>
        <end position="138"/>
    </location>
</feature>
<dbReference type="PANTHER" id="PTHR13723">
    <property type="entry name" value="ADAMTS A DISINTEGRIN AND METALLOPROTEASE WITH THROMBOSPONDIN MOTIFS PROTEASE"/>
    <property type="match status" value="1"/>
</dbReference>